<reference evidence="1" key="1">
    <citation type="journal article" date="2014" name="Front. Microbiol.">
        <title>High frequency of phylogenetically diverse reductive dehalogenase-homologous genes in deep subseafloor sedimentary metagenomes.</title>
        <authorList>
            <person name="Kawai M."/>
            <person name="Futagami T."/>
            <person name="Toyoda A."/>
            <person name="Takaki Y."/>
            <person name="Nishi S."/>
            <person name="Hori S."/>
            <person name="Arai W."/>
            <person name="Tsubouchi T."/>
            <person name="Morono Y."/>
            <person name="Uchiyama I."/>
            <person name="Ito T."/>
            <person name="Fujiyama A."/>
            <person name="Inagaki F."/>
            <person name="Takami H."/>
        </authorList>
    </citation>
    <scope>NUCLEOTIDE SEQUENCE</scope>
    <source>
        <strain evidence="1">Expedition CK06-06</strain>
    </source>
</reference>
<dbReference type="SUPFAM" id="SSF48452">
    <property type="entry name" value="TPR-like"/>
    <property type="match status" value="1"/>
</dbReference>
<organism evidence="1">
    <name type="scientific">marine sediment metagenome</name>
    <dbReference type="NCBI Taxonomy" id="412755"/>
    <lineage>
        <taxon>unclassified sequences</taxon>
        <taxon>metagenomes</taxon>
        <taxon>ecological metagenomes</taxon>
    </lineage>
</organism>
<name>X1B3N2_9ZZZZ</name>
<dbReference type="InterPro" id="IPR019734">
    <property type="entry name" value="TPR_rpt"/>
</dbReference>
<dbReference type="Gene3D" id="1.25.40.10">
    <property type="entry name" value="Tetratricopeptide repeat domain"/>
    <property type="match status" value="1"/>
</dbReference>
<sequence length="109" mass="12790">MEDRRQMNVNSSKVEVCLEYKQTSQIEELEKSIVENGECNSLIKKLADVHFKEGNYLRAMSCYLKLLSFEPENARNWNKLAVIFIKLEEHKSAIELSRIAHRLICKEMN</sequence>
<dbReference type="EMBL" id="BART01017252">
    <property type="protein sequence ID" value="GAG75917.1"/>
    <property type="molecule type" value="Genomic_DNA"/>
</dbReference>
<dbReference type="Pfam" id="PF13181">
    <property type="entry name" value="TPR_8"/>
    <property type="match status" value="1"/>
</dbReference>
<dbReference type="AlphaFoldDB" id="X1B3N2"/>
<evidence type="ECO:0000313" key="1">
    <source>
        <dbReference type="EMBL" id="GAG75917.1"/>
    </source>
</evidence>
<gene>
    <name evidence="1" type="ORF">S01H4_32894</name>
</gene>
<accession>X1B3N2</accession>
<proteinExistence type="predicted"/>
<comment type="caution">
    <text evidence="1">The sequence shown here is derived from an EMBL/GenBank/DDBJ whole genome shotgun (WGS) entry which is preliminary data.</text>
</comment>
<dbReference type="PROSITE" id="PS50005">
    <property type="entry name" value="TPR"/>
    <property type="match status" value="1"/>
</dbReference>
<dbReference type="InterPro" id="IPR011990">
    <property type="entry name" value="TPR-like_helical_dom_sf"/>
</dbReference>
<feature type="non-terminal residue" evidence="1">
    <location>
        <position position="109"/>
    </location>
</feature>
<protein>
    <submittedName>
        <fullName evidence="1">Uncharacterized protein</fullName>
    </submittedName>
</protein>